<dbReference type="GO" id="GO:0022848">
    <property type="term" value="F:acetylcholine-gated monoatomic cation-selective channel activity"/>
    <property type="evidence" value="ECO:0007669"/>
    <property type="project" value="InterPro"/>
</dbReference>
<dbReference type="EMBL" id="CACRXK020010978">
    <property type="protein sequence ID" value="CAB4020486.1"/>
    <property type="molecule type" value="Genomic_DNA"/>
</dbReference>
<dbReference type="GO" id="GO:0071021">
    <property type="term" value="C:U2-type post-spliceosomal complex"/>
    <property type="evidence" value="ECO:0007669"/>
    <property type="project" value="TreeGrafter"/>
</dbReference>
<dbReference type="Pfam" id="PF02931">
    <property type="entry name" value="Neur_chan_LBD"/>
    <property type="match status" value="1"/>
</dbReference>
<dbReference type="SUPFAM" id="SSF63712">
    <property type="entry name" value="Nicotinic receptor ligand binding domain-like"/>
    <property type="match status" value="1"/>
</dbReference>
<comment type="caution">
    <text evidence="5">The sequence shown here is derived from an EMBL/GenBank/DDBJ whole genome shotgun (WGS) entry which is preliminary data.</text>
</comment>
<dbReference type="GO" id="GO:0000350">
    <property type="term" value="P:generation of catalytic spliceosome for second transesterification step"/>
    <property type="evidence" value="ECO:0007669"/>
    <property type="project" value="TreeGrafter"/>
</dbReference>
<gene>
    <name evidence="5" type="ORF">PACLA_8A044144</name>
</gene>
<accession>A0A7D9F130</accession>
<dbReference type="PANTHER" id="PTHR13007:SF19">
    <property type="entry name" value="PRE-MRNA-SPLICING FACTOR 18"/>
    <property type="match status" value="1"/>
</dbReference>
<dbReference type="Gene3D" id="1.20.940.10">
    <property type="entry name" value="Functional domain of the splicing factor Prp18"/>
    <property type="match status" value="1"/>
</dbReference>
<dbReference type="InterPro" id="IPR006202">
    <property type="entry name" value="Neur_chan_lig-bd"/>
</dbReference>
<keyword evidence="2" id="KW-0812">Transmembrane</keyword>
<sequence length="151" mass="17994">MDLWATDLNDRPQEVERSIEGKMAMATHRQTERYLKPLLRKLKAKATPSDILDFLIEIVGALLEREYVKDRYDPDARPVRNQSDSVRVELQMIYKELKEIDEPKQQMTSNTRFRIKWKDVSLQWKKEKYGGVKVIRLDPTRIWTPDLTLYN</sequence>
<comment type="subcellular location">
    <subcellularLocation>
        <location evidence="1">Membrane</location>
        <topology evidence="1">Multi-pass membrane protein</topology>
    </subcellularLocation>
</comment>
<organism evidence="5 6">
    <name type="scientific">Paramuricea clavata</name>
    <name type="common">Red gorgonian</name>
    <name type="synonym">Violescent sea-whip</name>
    <dbReference type="NCBI Taxonomy" id="317549"/>
    <lineage>
        <taxon>Eukaryota</taxon>
        <taxon>Metazoa</taxon>
        <taxon>Cnidaria</taxon>
        <taxon>Anthozoa</taxon>
        <taxon>Octocorallia</taxon>
        <taxon>Malacalcyonacea</taxon>
        <taxon>Plexauridae</taxon>
        <taxon>Paramuricea</taxon>
    </lineage>
</organism>
<proteinExistence type="predicted"/>
<dbReference type="GO" id="GO:0045211">
    <property type="term" value="C:postsynaptic membrane"/>
    <property type="evidence" value="ECO:0007669"/>
    <property type="project" value="InterPro"/>
</dbReference>
<feature type="domain" description="Neurotransmitter-gated ion-channel ligand-binding" evidence="4">
    <location>
        <begin position="68"/>
        <end position="151"/>
    </location>
</feature>
<dbReference type="InterPro" id="IPR036734">
    <property type="entry name" value="Neur_chan_lig-bd_sf"/>
</dbReference>
<protein>
    <submittedName>
        <fullName evidence="5">Pre-mRNA-splicing factor 18 isoform X2</fullName>
    </submittedName>
</protein>
<dbReference type="Gene3D" id="2.70.170.10">
    <property type="entry name" value="Neurotransmitter-gated ion-channel ligand-binding domain"/>
    <property type="match status" value="1"/>
</dbReference>
<evidence type="ECO:0000256" key="1">
    <source>
        <dbReference type="ARBA" id="ARBA00004141"/>
    </source>
</evidence>
<reference evidence="5" key="1">
    <citation type="submission" date="2020-04" db="EMBL/GenBank/DDBJ databases">
        <authorList>
            <person name="Alioto T."/>
            <person name="Alioto T."/>
            <person name="Gomez Garrido J."/>
        </authorList>
    </citation>
    <scope>NUCLEOTIDE SEQUENCE</scope>
    <source>
        <strain evidence="5">A484AB</strain>
    </source>
</reference>
<dbReference type="SUPFAM" id="SSF47938">
    <property type="entry name" value="Functional domain of the splicing factor Prp18"/>
    <property type="match status" value="1"/>
</dbReference>
<dbReference type="AlphaFoldDB" id="A0A7D9F130"/>
<name>A0A7D9F130_PARCT</name>
<evidence type="ECO:0000313" key="5">
    <source>
        <dbReference type="EMBL" id="CAB4020486.1"/>
    </source>
</evidence>
<keyword evidence="3" id="KW-0472">Membrane</keyword>
<dbReference type="GO" id="GO:0046540">
    <property type="term" value="C:U4/U6 x U5 tri-snRNP complex"/>
    <property type="evidence" value="ECO:0007669"/>
    <property type="project" value="TreeGrafter"/>
</dbReference>
<dbReference type="InterPro" id="IPR039979">
    <property type="entry name" value="PRPF18"/>
</dbReference>
<feature type="non-terminal residue" evidence="5">
    <location>
        <position position="1"/>
    </location>
</feature>
<evidence type="ECO:0000259" key="4">
    <source>
        <dbReference type="Pfam" id="PF02931"/>
    </source>
</evidence>
<dbReference type="Proteomes" id="UP001152795">
    <property type="component" value="Unassembled WGS sequence"/>
</dbReference>
<dbReference type="GO" id="GO:0005682">
    <property type="term" value="C:U5 snRNP"/>
    <property type="evidence" value="ECO:0007669"/>
    <property type="project" value="TreeGrafter"/>
</dbReference>
<dbReference type="PANTHER" id="PTHR13007">
    <property type="entry name" value="PRE-MRNA SPLICING FACTOR-RELATED"/>
    <property type="match status" value="1"/>
</dbReference>
<evidence type="ECO:0000256" key="3">
    <source>
        <dbReference type="ARBA" id="ARBA00023136"/>
    </source>
</evidence>
<evidence type="ECO:0000256" key="2">
    <source>
        <dbReference type="ARBA" id="ARBA00022692"/>
    </source>
</evidence>
<dbReference type="InterPro" id="IPR002394">
    <property type="entry name" value="Nicotinic_acetylcholine_rcpt"/>
</dbReference>
<keyword evidence="6" id="KW-1185">Reference proteome</keyword>
<evidence type="ECO:0000313" key="6">
    <source>
        <dbReference type="Proteomes" id="UP001152795"/>
    </source>
</evidence>
<dbReference type="PRINTS" id="PR00254">
    <property type="entry name" value="NICOTINICR"/>
</dbReference>
<dbReference type="OrthoDB" id="5975154at2759"/>